<accession>A0A8B8AZY6</accession>
<keyword evidence="2" id="KW-1133">Transmembrane helix</keyword>
<evidence type="ECO:0000256" key="1">
    <source>
        <dbReference type="SAM" id="MobiDB-lite"/>
    </source>
</evidence>
<evidence type="ECO:0000313" key="4">
    <source>
        <dbReference type="Proteomes" id="UP000694844"/>
    </source>
</evidence>
<keyword evidence="2" id="KW-0472">Membrane</keyword>
<evidence type="ECO:0000313" key="5">
    <source>
        <dbReference type="RefSeq" id="XP_022295904.1"/>
    </source>
</evidence>
<gene>
    <name evidence="5" type="primary">LOC111105805</name>
</gene>
<dbReference type="AlphaFoldDB" id="A0A8B8AZY6"/>
<protein>
    <submittedName>
        <fullName evidence="5">Uncharacterized protein LOC111105805 isoform X1</fullName>
    </submittedName>
</protein>
<feature type="region of interest" description="Disordered" evidence="1">
    <location>
        <begin position="457"/>
        <end position="482"/>
    </location>
</feature>
<dbReference type="Proteomes" id="UP000694844">
    <property type="component" value="Chromosome 8"/>
</dbReference>
<dbReference type="GeneID" id="111105805"/>
<keyword evidence="4" id="KW-1185">Reference proteome</keyword>
<feature type="transmembrane region" description="Helical" evidence="2">
    <location>
        <begin position="375"/>
        <end position="396"/>
    </location>
</feature>
<name>A0A8B8AZY6_CRAVI</name>
<organism evidence="4 5">
    <name type="scientific">Crassostrea virginica</name>
    <name type="common">Eastern oyster</name>
    <dbReference type="NCBI Taxonomy" id="6565"/>
    <lineage>
        <taxon>Eukaryota</taxon>
        <taxon>Metazoa</taxon>
        <taxon>Spiralia</taxon>
        <taxon>Lophotrochozoa</taxon>
        <taxon>Mollusca</taxon>
        <taxon>Bivalvia</taxon>
        <taxon>Autobranchia</taxon>
        <taxon>Pteriomorphia</taxon>
        <taxon>Ostreida</taxon>
        <taxon>Ostreoidea</taxon>
        <taxon>Ostreidae</taxon>
        <taxon>Crassostrea</taxon>
    </lineage>
</organism>
<feature type="domain" description="WSC" evidence="3">
    <location>
        <begin position="63"/>
        <end position="157"/>
    </location>
</feature>
<dbReference type="InterPro" id="IPR002889">
    <property type="entry name" value="WSC_carb-bd"/>
</dbReference>
<feature type="region of interest" description="Disordered" evidence="1">
    <location>
        <begin position="402"/>
        <end position="422"/>
    </location>
</feature>
<evidence type="ECO:0000259" key="3">
    <source>
        <dbReference type="PROSITE" id="PS51212"/>
    </source>
</evidence>
<keyword evidence="2" id="KW-0812">Transmembrane</keyword>
<feature type="region of interest" description="Disordered" evidence="1">
    <location>
        <begin position="495"/>
        <end position="542"/>
    </location>
</feature>
<proteinExistence type="predicted"/>
<dbReference type="KEGG" id="cvn:111105805"/>
<dbReference type="PROSITE" id="PS51212">
    <property type="entry name" value="WSC"/>
    <property type="match status" value="1"/>
</dbReference>
<evidence type="ECO:0000256" key="2">
    <source>
        <dbReference type="SAM" id="Phobius"/>
    </source>
</evidence>
<feature type="compositionally biased region" description="Basic and acidic residues" evidence="1">
    <location>
        <begin position="465"/>
        <end position="479"/>
    </location>
</feature>
<reference evidence="5" key="1">
    <citation type="submission" date="2025-08" db="UniProtKB">
        <authorList>
            <consortium name="RefSeq"/>
        </authorList>
    </citation>
    <scope>IDENTIFICATION</scope>
    <source>
        <tissue evidence="5">Whole sample</tissue>
    </source>
</reference>
<sequence length="542" mass="60829">MKISYTVAYLSVITGLGICMQSEGWTWFKAQDQCRNLTQTLPLSKNEANKFYWTGFYKRISHWIKILGCYNESTVSGSEEFVFNLSSSSPGICQETCMGKDLHLFAVQGKTCVCLSSDFNILQNQLPPLICNYTCNNSMLLSKECGGESAYNVFLTDLSLLNINSPCLSIACAGSIAFTDFHCNKYLNSICNIPIFIDNQSLPWREGLEHCKKMGIYLFGNVNLSNKTSACADLNNNDQRWIGVVKDQYIKADQGQLIEESDLKFFNSCKRCKKKGTTFECEFGSCNTELDSVICNESAFIVTQIPDTTEHSTSIMPQLTSTVDITKQTEVQTVTQIPITTEREHSTKSQNASDMYTTKKTATHTSSNESSVTAVVVPLVLVIVLAFCIAVFVIHIRRKRHSKDQNKNGVTKPRPKIPECYSEPANNKETNYFVLQQNNPSYELAEDIQIGPIAESPYNEAEDGTYDHLGDKDARKQPDVDDTYNHASVVMSPDLSDYDVANHKQVLEEDNTYDHTSSTENSYGHFNTSPTQEPDYSDHELF</sequence>
<dbReference type="RefSeq" id="XP_022295904.1">
    <property type="nucleotide sequence ID" value="XM_022440196.1"/>
</dbReference>
<dbReference type="OrthoDB" id="6156215at2759"/>
<feature type="compositionally biased region" description="Polar residues" evidence="1">
    <location>
        <begin position="514"/>
        <end position="534"/>
    </location>
</feature>